<dbReference type="AlphaFoldDB" id="A0A0R2DBZ3"/>
<comment type="caution">
    <text evidence="2">The sequence shown here is derived from an EMBL/GenBank/DDBJ whole genome shotgun (WGS) entry which is preliminary data.</text>
</comment>
<dbReference type="Pfam" id="PF00480">
    <property type="entry name" value="ROK"/>
    <property type="match status" value="1"/>
</dbReference>
<protein>
    <submittedName>
        <fullName evidence="2">Sugar kinase and transcription regulator</fullName>
    </submittedName>
</protein>
<organism evidence="2 3">
    <name type="scientific">Loigolactobacillus rennini DSM 20253</name>
    <dbReference type="NCBI Taxonomy" id="1423796"/>
    <lineage>
        <taxon>Bacteria</taxon>
        <taxon>Bacillati</taxon>
        <taxon>Bacillota</taxon>
        <taxon>Bacilli</taxon>
        <taxon>Lactobacillales</taxon>
        <taxon>Lactobacillaceae</taxon>
        <taxon>Loigolactobacillus</taxon>
    </lineage>
</organism>
<evidence type="ECO:0000313" key="3">
    <source>
        <dbReference type="Proteomes" id="UP000051638"/>
    </source>
</evidence>
<keyword evidence="2" id="KW-0808">Transferase</keyword>
<dbReference type="InterPro" id="IPR000600">
    <property type="entry name" value="ROK"/>
</dbReference>
<keyword evidence="3" id="KW-1185">Reference proteome</keyword>
<dbReference type="SUPFAM" id="SSF53067">
    <property type="entry name" value="Actin-like ATPase domain"/>
    <property type="match status" value="1"/>
</dbReference>
<dbReference type="Gene3D" id="3.30.420.40">
    <property type="match status" value="2"/>
</dbReference>
<accession>A0A0R2DBZ3</accession>
<comment type="similarity">
    <text evidence="1">Belongs to the ROK (NagC/XylR) family.</text>
</comment>
<name>A0A0R2DBZ3_9LACO</name>
<proteinExistence type="inferred from homology"/>
<dbReference type="PANTHER" id="PTHR18964:SF165">
    <property type="entry name" value="BETA-GLUCOSIDE KINASE"/>
    <property type="match status" value="1"/>
</dbReference>
<evidence type="ECO:0000256" key="1">
    <source>
        <dbReference type="ARBA" id="ARBA00006479"/>
    </source>
</evidence>
<dbReference type="GO" id="GO:0016301">
    <property type="term" value="F:kinase activity"/>
    <property type="evidence" value="ECO:0007669"/>
    <property type="project" value="UniProtKB-KW"/>
</dbReference>
<dbReference type="PANTHER" id="PTHR18964">
    <property type="entry name" value="ROK (REPRESSOR, ORF, KINASE) FAMILY"/>
    <property type="match status" value="1"/>
</dbReference>
<dbReference type="RefSeq" id="WP_057873278.1">
    <property type="nucleotide sequence ID" value="NZ_AYYI01000015.1"/>
</dbReference>
<sequence>MAKEYLVFDVGGTTIKYGLLSQDLKLHDCQRCSTEHNHNGHILAQLKRLSANYQQNHELAGIGVSTAGIVGADGGIQYAGPTIADYQGTPIKAALKAQTQLPVSVVNDVDAALLGEQLAGSVQKADAVYCVALGTGIGGAYLNQSQLLNGAHATANSLGYTLFDVKTQTNYEQRASTLALEATLKPLKISVPEAFARARQGETTYLNVIKAWAAQVAAGLAQIMLLFDPEVLLIGGAVSQQGDFLLTLLKQQLKPILPPNLCQTQLKVATLADKAQLYGAAAGLIN</sequence>
<dbReference type="STRING" id="1423796.FC24_GL000362"/>
<gene>
    <name evidence="2" type="ORF">FC24_GL000362</name>
</gene>
<dbReference type="OrthoDB" id="9795247at2"/>
<keyword evidence="2" id="KW-0418">Kinase</keyword>
<evidence type="ECO:0000313" key="2">
    <source>
        <dbReference type="EMBL" id="KRM99396.1"/>
    </source>
</evidence>
<dbReference type="EMBL" id="AYYI01000015">
    <property type="protein sequence ID" value="KRM99396.1"/>
    <property type="molecule type" value="Genomic_DNA"/>
</dbReference>
<dbReference type="PATRIC" id="fig|1423796.3.peg.374"/>
<dbReference type="InterPro" id="IPR043129">
    <property type="entry name" value="ATPase_NBD"/>
</dbReference>
<reference evidence="2 3" key="1">
    <citation type="journal article" date="2015" name="Genome Announc.">
        <title>Expanding the biotechnology potential of lactobacilli through comparative genomics of 213 strains and associated genera.</title>
        <authorList>
            <person name="Sun Z."/>
            <person name="Harris H.M."/>
            <person name="McCann A."/>
            <person name="Guo C."/>
            <person name="Argimon S."/>
            <person name="Zhang W."/>
            <person name="Yang X."/>
            <person name="Jeffery I.B."/>
            <person name="Cooney J.C."/>
            <person name="Kagawa T.F."/>
            <person name="Liu W."/>
            <person name="Song Y."/>
            <person name="Salvetti E."/>
            <person name="Wrobel A."/>
            <person name="Rasinkangas P."/>
            <person name="Parkhill J."/>
            <person name="Rea M.C."/>
            <person name="O'Sullivan O."/>
            <person name="Ritari J."/>
            <person name="Douillard F.P."/>
            <person name="Paul Ross R."/>
            <person name="Yang R."/>
            <person name="Briner A.E."/>
            <person name="Felis G.E."/>
            <person name="de Vos W.M."/>
            <person name="Barrangou R."/>
            <person name="Klaenhammer T.R."/>
            <person name="Caufield P.W."/>
            <person name="Cui Y."/>
            <person name="Zhang H."/>
            <person name="O'Toole P.W."/>
        </authorList>
    </citation>
    <scope>NUCLEOTIDE SEQUENCE [LARGE SCALE GENOMIC DNA]</scope>
    <source>
        <strain evidence="2 3">DSM 20253</strain>
    </source>
</reference>
<dbReference type="Proteomes" id="UP000051638">
    <property type="component" value="Unassembled WGS sequence"/>
</dbReference>